<evidence type="ECO:0000256" key="4">
    <source>
        <dbReference type="ARBA" id="ARBA00018170"/>
    </source>
</evidence>
<keyword evidence="8" id="KW-0472">Membrane</keyword>
<dbReference type="GO" id="GO:0044284">
    <property type="term" value="C:mitochondrial crista junction"/>
    <property type="evidence" value="ECO:0007669"/>
    <property type="project" value="InterPro"/>
</dbReference>
<evidence type="ECO:0000256" key="1">
    <source>
        <dbReference type="ARBA" id="ARBA00002689"/>
    </source>
</evidence>
<dbReference type="OrthoDB" id="4037694at2759"/>
<gene>
    <name evidence="12" type="ORF">B0A50_05702</name>
</gene>
<evidence type="ECO:0000256" key="8">
    <source>
        <dbReference type="ARBA" id="ARBA00023136"/>
    </source>
</evidence>
<evidence type="ECO:0000256" key="3">
    <source>
        <dbReference type="ARBA" id="ARBA00009188"/>
    </source>
</evidence>
<dbReference type="Pfam" id="PF17050">
    <property type="entry name" value="AIM5"/>
    <property type="match status" value="1"/>
</dbReference>
<evidence type="ECO:0000256" key="5">
    <source>
        <dbReference type="ARBA" id="ARBA00022692"/>
    </source>
</evidence>
<evidence type="ECO:0000256" key="10">
    <source>
        <dbReference type="ARBA" id="ARBA00032985"/>
    </source>
</evidence>
<evidence type="ECO:0000313" key="13">
    <source>
        <dbReference type="Proteomes" id="UP000308549"/>
    </source>
</evidence>
<dbReference type="InterPro" id="IPR031463">
    <property type="entry name" value="Mic12"/>
</dbReference>
<keyword evidence="7 11" id="KW-0496">Mitochondrion</keyword>
<proteinExistence type="inferred from homology"/>
<comment type="similarity">
    <text evidence="3 11">Belongs to the MICOS complex subunit Mic12 family.</text>
</comment>
<comment type="subunit">
    <text evidence="11">Component of the mitochondrial contact site and cristae organizing system (MICOS) complex.</text>
</comment>
<evidence type="ECO:0000256" key="11">
    <source>
        <dbReference type="RuleBase" id="RU363010"/>
    </source>
</evidence>
<organism evidence="12 13">
    <name type="scientific">Salinomyces thailandicus</name>
    <dbReference type="NCBI Taxonomy" id="706561"/>
    <lineage>
        <taxon>Eukaryota</taxon>
        <taxon>Fungi</taxon>
        <taxon>Dikarya</taxon>
        <taxon>Ascomycota</taxon>
        <taxon>Pezizomycotina</taxon>
        <taxon>Dothideomycetes</taxon>
        <taxon>Dothideomycetidae</taxon>
        <taxon>Mycosphaerellales</taxon>
        <taxon>Teratosphaeriaceae</taxon>
        <taxon>Salinomyces</taxon>
    </lineage>
</organism>
<keyword evidence="5" id="KW-0812">Transmembrane</keyword>
<accession>A0A4U0TRI0</accession>
<sequence length="120" mass="13483">MGFTTGLLGGFTLTSAIIYFSLEIHARNRLHQATLLRQQALILHNVVTPQALAPPPVSREVRAGMWETAKDRWNAELEGNVRKLQSTDWSAVGYRLEESVSSAWRRAFEKGREVAPEPPK</sequence>
<reference evidence="12 13" key="1">
    <citation type="submission" date="2017-03" db="EMBL/GenBank/DDBJ databases">
        <title>Genomes of endolithic fungi from Antarctica.</title>
        <authorList>
            <person name="Coleine C."/>
            <person name="Masonjones S."/>
            <person name="Stajich J.E."/>
        </authorList>
    </citation>
    <scope>NUCLEOTIDE SEQUENCE [LARGE SCALE GENOMIC DNA]</scope>
    <source>
        <strain evidence="12 13">CCFEE 6315</strain>
    </source>
</reference>
<evidence type="ECO:0000256" key="9">
    <source>
        <dbReference type="ARBA" id="ARBA00032159"/>
    </source>
</evidence>
<dbReference type="GO" id="GO:0061617">
    <property type="term" value="C:MICOS complex"/>
    <property type="evidence" value="ECO:0007669"/>
    <property type="project" value="UniProtKB-UniRule"/>
</dbReference>
<evidence type="ECO:0000313" key="12">
    <source>
        <dbReference type="EMBL" id="TKA24714.1"/>
    </source>
</evidence>
<protein>
    <recommendedName>
        <fullName evidence="4 11">MICOS complex subunit MIC12</fullName>
    </recommendedName>
    <alternativeName>
        <fullName evidence="10 11">Altered inheritance of mitochondria protein 5, mitochondrial</fullName>
    </alternativeName>
    <alternativeName>
        <fullName evidence="9 11">Found in mitochondrial proteome protein 51</fullName>
    </alternativeName>
</protein>
<dbReference type="Proteomes" id="UP000308549">
    <property type="component" value="Unassembled WGS sequence"/>
</dbReference>
<dbReference type="EMBL" id="NAJL01000041">
    <property type="protein sequence ID" value="TKA24714.1"/>
    <property type="molecule type" value="Genomic_DNA"/>
</dbReference>
<evidence type="ECO:0000256" key="7">
    <source>
        <dbReference type="ARBA" id="ARBA00023128"/>
    </source>
</evidence>
<dbReference type="AlphaFoldDB" id="A0A4U0TRI0"/>
<name>A0A4U0TRI0_9PEZI</name>
<evidence type="ECO:0000256" key="2">
    <source>
        <dbReference type="ARBA" id="ARBA00004370"/>
    </source>
</evidence>
<comment type="subcellular location">
    <subcellularLocation>
        <location evidence="2">Membrane</location>
    </subcellularLocation>
    <subcellularLocation>
        <location evidence="11">Mitochondrion inner membrane</location>
        <topology evidence="11">Single-pass membrane protein</topology>
    </subcellularLocation>
</comment>
<keyword evidence="6" id="KW-1133">Transmembrane helix</keyword>
<keyword evidence="11" id="KW-0999">Mitochondrion inner membrane</keyword>
<keyword evidence="13" id="KW-1185">Reference proteome</keyword>
<dbReference type="GO" id="GO:0042407">
    <property type="term" value="P:cristae formation"/>
    <property type="evidence" value="ECO:0007669"/>
    <property type="project" value="InterPro"/>
</dbReference>
<evidence type="ECO:0000256" key="6">
    <source>
        <dbReference type="ARBA" id="ARBA00022989"/>
    </source>
</evidence>
<comment type="caution">
    <text evidence="12">The sequence shown here is derived from an EMBL/GenBank/DDBJ whole genome shotgun (WGS) entry which is preliminary data.</text>
</comment>
<comment type="function">
    <text evidence="1 11">Component of the MICOS complex, a large protein complex of the mitochondrial inner membrane that plays crucial roles in the maintenance of crista junctions, inner membrane architecture, and formation of contact sites to the outer membrane.</text>
</comment>